<comment type="caution">
    <text evidence="6">The sequence shown here is derived from an EMBL/GenBank/DDBJ whole genome shotgun (WGS) entry which is preliminary data.</text>
</comment>
<sequence length="211" mass="22833">METRGTEREGGATLVGLLFSIHMVSWPWVGEAWARPFESPSTAPRKVGDLELRERGRKTPPPPQQTPSHRPSLFVSTEKRRNPVVEMESTREGQSVITPLALFLFLYLPFCHGSGGAGDVVVAVGRACGGRGVGECGLGNGVGAEMEAGASRRTLQQQSPDQRYISYRFLNGDAVPCATPGVSYYNCHALPSGNPHTRGCFTIARCRDGYP</sequence>
<dbReference type="GO" id="GO:0019722">
    <property type="term" value="P:calcium-mediated signaling"/>
    <property type="evidence" value="ECO:0007669"/>
    <property type="project" value="TreeGrafter"/>
</dbReference>
<dbReference type="Proteomes" id="UP000652761">
    <property type="component" value="Unassembled WGS sequence"/>
</dbReference>
<evidence type="ECO:0000256" key="3">
    <source>
        <dbReference type="ARBA" id="ARBA00022729"/>
    </source>
</evidence>
<dbReference type="PANTHER" id="PTHR33136:SF36">
    <property type="entry name" value="PROTEIN RALF-LIKE 31"/>
    <property type="match status" value="1"/>
</dbReference>
<gene>
    <name evidence="6" type="ORF">Taro_028440</name>
</gene>
<dbReference type="PANTHER" id="PTHR33136">
    <property type="entry name" value="RAPID ALKALINIZATION FACTOR-LIKE"/>
    <property type="match status" value="1"/>
</dbReference>
<keyword evidence="2" id="KW-0372">Hormone</keyword>
<evidence type="ECO:0000256" key="4">
    <source>
        <dbReference type="ARBA" id="ARBA00023157"/>
    </source>
</evidence>
<keyword evidence="3" id="KW-0732">Signal</keyword>
<proteinExistence type="inferred from homology"/>
<keyword evidence="7" id="KW-1185">Reference proteome</keyword>
<name>A0A843VRT8_COLES</name>
<evidence type="ECO:0000256" key="2">
    <source>
        <dbReference type="ARBA" id="ARBA00022702"/>
    </source>
</evidence>
<dbReference type="InterPro" id="IPR008801">
    <property type="entry name" value="RALF"/>
</dbReference>
<evidence type="ECO:0000313" key="7">
    <source>
        <dbReference type="Proteomes" id="UP000652761"/>
    </source>
</evidence>
<dbReference type="GO" id="GO:0005179">
    <property type="term" value="F:hormone activity"/>
    <property type="evidence" value="ECO:0007669"/>
    <property type="project" value="UniProtKB-KW"/>
</dbReference>
<evidence type="ECO:0000256" key="5">
    <source>
        <dbReference type="SAM" id="MobiDB-lite"/>
    </source>
</evidence>
<evidence type="ECO:0000313" key="6">
    <source>
        <dbReference type="EMBL" id="MQL95754.1"/>
    </source>
</evidence>
<comment type="similarity">
    <text evidence="1">Belongs to the plant rapid alkalinization factor (RALF) family.</text>
</comment>
<dbReference type="GO" id="GO:0009506">
    <property type="term" value="C:plasmodesma"/>
    <property type="evidence" value="ECO:0007669"/>
    <property type="project" value="TreeGrafter"/>
</dbReference>
<keyword evidence="4" id="KW-1015">Disulfide bond</keyword>
<dbReference type="EMBL" id="NMUH01001832">
    <property type="protein sequence ID" value="MQL95754.1"/>
    <property type="molecule type" value="Genomic_DNA"/>
</dbReference>
<reference evidence="6" key="1">
    <citation type="submission" date="2017-07" db="EMBL/GenBank/DDBJ databases">
        <title>Taro Niue Genome Assembly and Annotation.</title>
        <authorList>
            <person name="Atibalentja N."/>
            <person name="Keating K."/>
            <person name="Fields C.J."/>
        </authorList>
    </citation>
    <scope>NUCLEOTIDE SEQUENCE</scope>
    <source>
        <strain evidence="6">Niue_2</strain>
        <tissue evidence="6">Leaf</tissue>
    </source>
</reference>
<dbReference type="AlphaFoldDB" id="A0A843VRT8"/>
<accession>A0A843VRT8</accession>
<evidence type="ECO:0000256" key="1">
    <source>
        <dbReference type="ARBA" id="ARBA00009178"/>
    </source>
</evidence>
<dbReference type="Pfam" id="PF05498">
    <property type="entry name" value="RALF"/>
    <property type="match status" value="1"/>
</dbReference>
<protein>
    <submittedName>
        <fullName evidence="6">Uncharacterized protein</fullName>
    </submittedName>
</protein>
<feature type="region of interest" description="Disordered" evidence="5">
    <location>
        <begin position="43"/>
        <end position="73"/>
    </location>
</feature>
<organism evidence="6 7">
    <name type="scientific">Colocasia esculenta</name>
    <name type="common">Wild taro</name>
    <name type="synonym">Arum esculentum</name>
    <dbReference type="NCBI Taxonomy" id="4460"/>
    <lineage>
        <taxon>Eukaryota</taxon>
        <taxon>Viridiplantae</taxon>
        <taxon>Streptophyta</taxon>
        <taxon>Embryophyta</taxon>
        <taxon>Tracheophyta</taxon>
        <taxon>Spermatophyta</taxon>
        <taxon>Magnoliopsida</taxon>
        <taxon>Liliopsida</taxon>
        <taxon>Araceae</taxon>
        <taxon>Aroideae</taxon>
        <taxon>Colocasieae</taxon>
        <taxon>Colocasia</taxon>
    </lineage>
</organism>